<proteinExistence type="predicted"/>
<name>A0A9Q3FTT5_9BASI</name>
<gene>
    <name evidence="1" type="ORF">O181_083107</name>
</gene>
<dbReference type="EMBL" id="AVOT02048159">
    <property type="protein sequence ID" value="MBW0543392.1"/>
    <property type="molecule type" value="Genomic_DNA"/>
</dbReference>
<dbReference type="Proteomes" id="UP000765509">
    <property type="component" value="Unassembled WGS sequence"/>
</dbReference>
<dbReference type="OrthoDB" id="3268967at2759"/>
<comment type="caution">
    <text evidence="1">The sequence shown here is derived from an EMBL/GenBank/DDBJ whole genome shotgun (WGS) entry which is preliminary data.</text>
</comment>
<dbReference type="AlphaFoldDB" id="A0A9Q3FTT5"/>
<keyword evidence="2" id="KW-1185">Reference proteome</keyword>
<evidence type="ECO:0000313" key="2">
    <source>
        <dbReference type="Proteomes" id="UP000765509"/>
    </source>
</evidence>
<evidence type="ECO:0000313" key="1">
    <source>
        <dbReference type="EMBL" id="MBW0543392.1"/>
    </source>
</evidence>
<protein>
    <submittedName>
        <fullName evidence="1">Uncharacterized protein</fullName>
    </submittedName>
</protein>
<organism evidence="1 2">
    <name type="scientific">Austropuccinia psidii MF-1</name>
    <dbReference type="NCBI Taxonomy" id="1389203"/>
    <lineage>
        <taxon>Eukaryota</taxon>
        <taxon>Fungi</taxon>
        <taxon>Dikarya</taxon>
        <taxon>Basidiomycota</taxon>
        <taxon>Pucciniomycotina</taxon>
        <taxon>Pucciniomycetes</taxon>
        <taxon>Pucciniales</taxon>
        <taxon>Sphaerophragmiaceae</taxon>
        <taxon>Austropuccinia</taxon>
    </lineage>
</organism>
<reference evidence="1" key="1">
    <citation type="submission" date="2021-03" db="EMBL/GenBank/DDBJ databases">
        <title>Draft genome sequence of rust myrtle Austropuccinia psidii MF-1, a brazilian biotype.</title>
        <authorList>
            <person name="Quecine M.C."/>
            <person name="Pachon D.M.R."/>
            <person name="Bonatelli M.L."/>
            <person name="Correr F.H."/>
            <person name="Franceschini L.M."/>
            <person name="Leite T.F."/>
            <person name="Margarido G.R.A."/>
            <person name="Almeida C.A."/>
            <person name="Ferrarezi J.A."/>
            <person name="Labate C.A."/>
        </authorList>
    </citation>
    <scope>NUCLEOTIDE SEQUENCE</scope>
    <source>
        <strain evidence="1">MF-1</strain>
    </source>
</reference>
<accession>A0A9Q3FTT5</accession>
<sequence>MTQTLEDIIIRFCAYCLEFEDSDGFTHDWCTLIPALEVAYKTFIHASTGKSPPMLEKGWNRKRSVDTLKKDLIDIHPTSSSFKLLLNKVRNHAKQRMNDSFEYAKHKCNKSHKNSEFKVGDLILASTL</sequence>